<dbReference type="Proteomes" id="UP000199013">
    <property type="component" value="Unassembled WGS sequence"/>
</dbReference>
<gene>
    <name evidence="2" type="ORF">FDG2_0855</name>
</gene>
<feature type="region of interest" description="Disordered" evidence="1">
    <location>
        <begin position="36"/>
        <end position="59"/>
    </location>
</feature>
<evidence type="ECO:0000313" key="2">
    <source>
        <dbReference type="EMBL" id="SBW18853.1"/>
    </source>
</evidence>
<dbReference type="EMBL" id="FLUV01000340">
    <property type="protein sequence ID" value="SBW18853.1"/>
    <property type="molecule type" value="Genomic_DNA"/>
</dbReference>
<dbReference type="AlphaFoldDB" id="A0A1C3NUH6"/>
<proteinExistence type="predicted"/>
<name>A0A1C3NUH6_9ACTN</name>
<protein>
    <submittedName>
        <fullName evidence="2">Uncharacterized protein</fullName>
    </submittedName>
</protein>
<accession>A0A1C3NUH6</accession>
<organism evidence="2 3">
    <name type="scientific">Candidatus Protofrankia californiensis</name>
    <dbReference type="NCBI Taxonomy" id="1839754"/>
    <lineage>
        <taxon>Bacteria</taxon>
        <taxon>Bacillati</taxon>
        <taxon>Actinomycetota</taxon>
        <taxon>Actinomycetes</taxon>
        <taxon>Frankiales</taxon>
        <taxon>Frankiaceae</taxon>
        <taxon>Protofrankia</taxon>
    </lineage>
</organism>
<evidence type="ECO:0000313" key="3">
    <source>
        <dbReference type="Proteomes" id="UP000199013"/>
    </source>
</evidence>
<reference evidence="3" key="1">
    <citation type="submission" date="2016-02" db="EMBL/GenBank/DDBJ databases">
        <authorList>
            <person name="Wibberg D."/>
        </authorList>
    </citation>
    <scope>NUCLEOTIDE SEQUENCE [LARGE SCALE GENOMIC DNA]</scope>
</reference>
<keyword evidence="3" id="KW-1185">Reference proteome</keyword>
<sequence>MDLGDRTARFRCLIRDRDSKSTASFDAVFTGAGIDVVRTPPQAPRPRIPPSVAHTSSAI</sequence>
<evidence type="ECO:0000256" key="1">
    <source>
        <dbReference type="SAM" id="MobiDB-lite"/>
    </source>
</evidence>